<dbReference type="GO" id="GO:0016151">
    <property type="term" value="F:nickel cation binding"/>
    <property type="evidence" value="ECO:0007669"/>
    <property type="project" value="UniProtKB-UniRule"/>
</dbReference>
<evidence type="ECO:0000256" key="5">
    <source>
        <dbReference type="HAMAP-Rule" id="MF_00213"/>
    </source>
</evidence>
<feature type="binding site" evidence="5">
    <location>
        <position position="2"/>
    </location>
    <ligand>
        <name>Ni(2+)</name>
        <dbReference type="ChEBI" id="CHEBI:49786"/>
    </ligand>
</feature>
<dbReference type="Gene3D" id="3.30.2320.80">
    <property type="match status" value="1"/>
</dbReference>
<dbReference type="PIRSF" id="PIRSF004761">
    <property type="entry name" value="Hydrgn_mat_HypA"/>
    <property type="match status" value="1"/>
</dbReference>
<evidence type="ECO:0000313" key="7">
    <source>
        <dbReference type="Proteomes" id="UP000077245"/>
    </source>
</evidence>
<feature type="binding site" evidence="5">
    <location>
        <position position="96"/>
    </location>
    <ligand>
        <name>Zn(2+)</name>
        <dbReference type="ChEBI" id="CHEBI:29105"/>
    </ligand>
</feature>
<keyword evidence="7" id="KW-1185">Reference proteome</keyword>
<dbReference type="PANTHER" id="PTHR34535">
    <property type="entry name" value="HYDROGENASE MATURATION FACTOR HYPA"/>
    <property type="match status" value="1"/>
</dbReference>
<sequence length="123" mass="13552">MHEMAMADSILKAVIENAENNQAIEVIDVVVEFGQLALLNPEQVKFMLDVLSEDTIAKGAKFIIESIPIEIKCKKCSFEGTIDGSSLDHYAPIVKCPKCDAYPVDVLNGKDVIVKKISIEKED</sequence>
<dbReference type="Pfam" id="PF01155">
    <property type="entry name" value="HypA"/>
    <property type="match status" value="1"/>
</dbReference>
<dbReference type="RefSeq" id="WP_067090957.1">
    <property type="nucleotide sequence ID" value="NZ_LWMV01000164.1"/>
</dbReference>
<accession>A0A166AYW7</accession>
<proteinExistence type="inferred from homology"/>
<comment type="function">
    <text evidence="5">Involved in the maturation of [NiFe] hydrogenases. Required for nickel insertion into the metal center of the hydrogenase.</text>
</comment>
<organism evidence="6 7">
    <name type="scientific">Methanobrevibacter curvatus</name>
    <dbReference type="NCBI Taxonomy" id="49547"/>
    <lineage>
        <taxon>Archaea</taxon>
        <taxon>Methanobacteriati</taxon>
        <taxon>Methanobacteriota</taxon>
        <taxon>Methanomada group</taxon>
        <taxon>Methanobacteria</taxon>
        <taxon>Methanobacteriales</taxon>
        <taxon>Methanobacteriaceae</taxon>
        <taxon>Methanobrevibacter</taxon>
    </lineage>
</organism>
<comment type="similarity">
    <text evidence="1 5">Belongs to the HypA/HybF family.</text>
</comment>
<feature type="binding site" evidence="5">
    <location>
        <position position="99"/>
    </location>
    <ligand>
        <name>Zn(2+)</name>
        <dbReference type="ChEBI" id="CHEBI:29105"/>
    </ligand>
</feature>
<name>A0A166AYW7_9EURY</name>
<keyword evidence="2 5" id="KW-0533">Nickel</keyword>
<dbReference type="GO" id="GO:0008270">
    <property type="term" value="F:zinc ion binding"/>
    <property type="evidence" value="ECO:0007669"/>
    <property type="project" value="UniProtKB-UniRule"/>
</dbReference>
<evidence type="ECO:0000256" key="2">
    <source>
        <dbReference type="ARBA" id="ARBA00022596"/>
    </source>
</evidence>
<reference evidence="6 7" key="1">
    <citation type="submission" date="2016-04" db="EMBL/GenBank/DDBJ databases">
        <title>Genome sequence of Methanobrevibacter curvatus DSM 11111.</title>
        <authorList>
            <person name="Poehlein A."/>
            <person name="Seedorf H."/>
            <person name="Daniel R."/>
        </authorList>
    </citation>
    <scope>NUCLEOTIDE SEQUENCE [LARGE SCALE GENOMIC DNA]</scope>
    <source>
        <strain evidence="6 7">DSM 11111</strain>
    </source>
</reference>
<dbReference type="InterPro" id="IPR000688">
    <property type="entry name" value="HypA/HybF"/>
</dbReference>
<dbReference type="STRING" id="49547.MBCUR_09750"/>
<evidence type="ECO:0000256" key="1">
    <source>
        <dbReference type="ARBA" id="ARBA00010748"/>
    </source>
</evidence>
<dbReference type="OrthoDB" id="36835at2157"/>
<dbReference type="Proteomes" id="UP000077245">
    <property type="component" value="Unassembled WGS sequence"/>
</dbReference>
<dbReference type="PROSITE" id="PS01249">
    <property type="entry name" value="HYPA"/>
    <property type="match status" value="1"/>
</dbReference>
<evidence type="ECO:0000256" key="4">
    <source>
        <dbReference type="ARBA" id="ARBA00022833"/>
    </source>
</evidence>
<dbReference type="NCBIfam" id="TIGR00100">
    <property type="entry name" value="hypA"/>
    <property type="match status" value="1"/>
</dbReference>
<dbReference type="InterPro" id="IPR020538">
    <property type="entry name" value="Hydgase_Ni_incorp_HypA/HybF_CS"/>
</dbReference>
<dbReference type="AlphaFoldDB" id="A0A166AYW7"/>
<evidence type="ECO:0000313" key="6">
    <source>
        <dbReference type="EMBL" id="KZX12646.1"/>
    </source>
</evidence>
<dbReference type="EMBL" id="LWMV01000164">
    <property type="protein sequence ID" value="KZX12646.1"/>
    <property type="molecule type" value="Genomic_DNA"/>
</dbReference>
<protein>
    <recommendedName>
        <fullName evidence="5">Hydrogenase maturation factor HypA</fullName>
    </recommendedName>
</protein>
<dbReference type="GO" id="GO:0051604">
    <property type="term" value="P:protein maturation"/>
    <property type="evidence" value="ECO:0007669"/>
    <property type="project" value="InterPro"/>
</dbReference>
<dbReference type="PATRIC" id="fig|49547.3.peg.1044"/>
<dbReference type="PANTHER" id="PTHR34535:SF3">
    <property type="entry name" value="HYDROGENASE MATURATION FACTOR HYPA"/>
    <property type="match status" value="1"/>
</dbReference>
<gene>
    <name evidence="5 6" type="primary">hypA</name>
    <name evidence="6" type="ORF">MBCUR_09750</name>
</gene>
<feature type="binding site" evidence="5">
    <location>
        <position position="76"/>
    </location>
    <ligand>
        <name>Zn(2+)</name>
        <dbReference type="ChEBI" id="CHEBI:29105"/>
    </ligand>
</feature>
<evidence type="ECO:0000256" key="3">
    <source>
        <dbReference type="ARBA" id="ARBA00022723"/>
    </source>
</evidence>
<keyword evidence="3 5" id="KW-0479">Metal-binding</keyword>
<dbReference type="HAMAP" id="MF_00213">
    <property type="entry name" value="HypA_HybF"/>
    <property type="match status" value="1"/>
</dbReference>
<comment type="caution">
    <text evidence="6">The sequence shown here is derived from an EMBL/GenBank/DDBJ whole genome shotgun (WGS) entry which is preliminary data.</text>
</comment>
<feature type="binding site" evidence="5">
    <location>
        <position position="73"/>
    </location>
    <ligand>
        <name>Zn(2+)</name>
        <dbReference type="ChEBI" id="CHEBI:29105"/>
    </ligand>
</feature>
<dbReference type="NCBIfam" id="NF001976">
    <property type="entry name" value="PRK00762.1"/>
    <property type="match status" value="1"/>
</dbReference>
<keyword evidence="4 5" id="KW-0862">Zinc</keyword>